<dbReference type="PROSITE" id="PS51186">
    <property type="entry name" value="GNAT"/>
    <property type="match status" value="1"/>
</dbReference>
<dbReference type="Proteomes" id="UP000078543">
    <property type="component" value="Unassembled WGS sequence"/>
</dbReference>
<dbReference type="GO" id="GO:0016747">
    <property type="term" value="F:acyltransferase activity, transferring groups other than amino-acyl groups"/>
    <property type="evidence" value="ECO:0007669"/>
    <property type="project" value="InterPro"/>
</dbReference>
<proteinExistence type="predicted"/>
<dbReference type="SUPFAM" id="SSF55729">
    <property type="entry name" value="Acyl-CoA N-acyltransferases (Nat)"/>
    <property type="match status" value="1"/>
</dbReference>
<keyword evidence="4" id="KW-1185">Reference proteome</keyword>
<name>A0A178MVB6_9PROT</name>
<sequence>MDVPVETPSHGAEIDLSDPSGDQSAALSRDVVPVRSMADSDQAAIVHLDKKITGRDRSGYYRRKIAEVMKESSVRVSLVAEIDGQFAGFVMARVGYGEFGRAEPVAILDTIGVEPAFARQHVGRALLSQLFANLGSLRVEKVQTEVAWNGFGLLKFLERSGFSPAQRLVFRRRVG</sequence>
<dbReference type="AlphaFoldDB" id="A0A178MVB6"/>
<evidence type="ECO:0000259" key="2">
    <source>
        <dbReference type="PROSITE" id="PS51186"/>
    </source>
</evidence>
<protein>
    <submittedName>
        <fullName evidence="3">GCN5 family acetyltransferase</fullName>
    </submittedName>
</protein>
<dbReference type="Gene3D" id="3.40.630.30">
    <property type="match status" value="1"/>
</dbReference>
<organism evidence="3 4">
    <name type="scientific">Magnetospirillum moscoviense</name>
    <dbReference type="NCBI Taxonomy" id="1437059"/>
    <lineage>
        <taxon>Bacteria</taxon>
        <taxon>Pseudomonadati</taxon>
        <taxon>Pseudomonadota</taxon>
        <taxon>Alphaproteobacteria</taxon>
        <taxon>Rhodospirillales</taxon>
        <taxon>Rhodospirillaceae</taxon>
        <taxon>Magnetospirillum</taxon>
    </lineage>
</organism>
<evidence type="ECO:0000313" key="4">
    <source>
        <dbReference type="Proteomes" id="UP000078543"/>
    </source>
</evidence>
<gene>
    <name evidence="3" type="ORF">A6A05_10475</name>
</gene>
<dbReference type="EMBL" id="LWQU01000128">
    <property type="protein sequence ID" value="OAN52815.1"/>
    <property type="molecule type" value="Genomic_DNA"/>
</dbReference>
<evidence type="ECO:0000313" key="3">
    <source>
        <dbReference type="EMBL" id="OAN52815.1"/>
    </source>
</evidence>
<comment type="caution">
    <text evidence="3">The sequence shown here is derived from an EMBL/GenBank/DDBJ whole genome shotgun (WGS) entry which is preliminary data.</text>
</comment>
<dbReference type="Pfam" id="PF00583">
    <property type="entry name" value="Acetyltransf_1"/>
    <property type="match status" value="1"/>
</dbReference>
<evidence type="ECO:0000256" key="1">
    <source>
        <dbReference type="SAM" id="MobiDB-lite"/>
    </source>
</evidence>
<accession>A0A178MVB6</accession>
<dbReference type="InterPro" id="IPR000182">
    <property type="entry name" value="GNAT_dom"/>
</dbReference>
<feature type="domain" description="N-acetyltransferase" evidence="2">
    <location>
        <begin position="32"/>
        <end position="175"/>
    </location>
</feature>
<reference evidence="3 4" key="1">
    <citation type="submission" date="2016-04" db="EMBL/GenBank/DDBJ databases">
        <title>Draft genome sequence of freshwater magnetotactic bacteria Magnetospirillum marisnigri SP-1 and Magnetospirillum moscoviense BB-1.</title>
        <authorList>
            <person name="Koziaeva V."/>
            <person name="Dziuba M.V."/>
            <person name="Ivanov T.M."/>
            <person name="Kuznetsov B."/>
            <person name="Grouzdev D.S."/>
        </authorList>
    </citation>
    <scope>NUCLEOTIDE SEQUENCE [LARGE SCALE GENOMIC DNA]</scope>
    <source>
        <strain evidence="3 4">BB-1</strain>
    </source>
</reference>
<dbReference type="STRING" id="1437059.A6A05_10475"/>
<keyword evidence="3" id="KW-0808">Transferase</keyword>
<dbReference type="InterPro" id="IPR016181">
    <property type="entry name" value="Acyl_CoA_acyltransferase"/>
</dbReference>
<feature type="region of interest" description="Disordered" evidence="1">
    <location>
        <begin position="1"/>
        <end position="23"/>
    </location>
</feature>
<dbReference type="CDD" id="cd04301">
    <property type="entry name" value="NAT_SF"/>
    <property type="match status" value="1"/>
</dbReference>